<reference evidence="2" key="1">
    <citation type="journal article" date="2014" name="Front. Microbiol.">
        <title>High frequency of phylogenetically diverse reductive dehalogenase-homologous genes in deep subseafloor sedimentary metagenomes.</title>
        <authorList>
            <person name="Kawai M."/>
            <person name="Futagami T."/>
            <person name="Toyoda A."/>
            <person name="Takaki Y."/>
            <person name="Nishi S."/>
            <person name="Hori S."/>
            <person name="Arai W."/>
            <person name="Tsubouchi T."/>
            <person name="Morono Y."/>
            <person name="Uchiyama I."/>
            <person name="Ito T."/>
            <person name="Fujiyama A."/>
            <person name="Inagaki F."/>
            <person name="Takami H."/>
        </authorList>
    </citation>
    <scope>NUCLEOTIDE SEQUENCE</scope>
    <source>
        <strain evidence="2">Expedition CK06-06</strain>
    </source>
</reference>
<dbReference type="AlphaFoldDB" id="X0TVT5"/>
<gene>
    <name evidence="2" type="ORF">S01H1_29702</name>
</gene>
<feature type="non-terminal residue" evidence="2">
    <location>
        <position position="1"/>
    </location>
</feature>
<comment type="caution">
    <text evidence="2">The sequence shown here is derived from an EMBL/GenBank/DDBJ whole genome shotgun (WGS) entry which is preliminary data.</text>
</comment>
<proteinExistence type="predicted"/>
<dbReference type="EMBL" id="BARS01018242">
    <property type="protein sequence ID" value="GAF92252.1"/>
    <property type="molecule type" value="Genomic_DNA"/>
</dbReference>
<accession>X0TVT5</accession>
<sequence>LVSIERLKKFRDASRNAARKAKEEIEREEKEKESRRRPS</sequence>
<evidence type="ECO:0000256" key="1">
    <source>
        <dbReference type="SAM" id="MobiDB-lite"/>
    </source>
</evidence>
<evidence type="ECO:0000313" key="2">
    <source>
        <dbReference type="EMBL" id="GAF92252.1"/>
    </source>
</evidence>
<name>X0TVT5_9ZZZZ</name>
<organism evidence="2">
    <name type="scientific">marine sediment metagenome</name>
    <dbReference type="NCBI Taxonomy" id="412755"/>
    <lineage>
        <taxon>unclassified sequences</taxon>
        <taxon>metagenomes</taxon>
        <taxon>ecological metagenomes</taxon>
    </lineage>
</organism>
<feature type="region of interest" description="Disordered" evidence="1">
    <location>
        <begin position="12"/>
        <end position="39"/>
    </location>
</feature>
<protein>
    <submittedName>
        <fullName evidence="2">Uncharacterized protein</fullName>
    </submittedName>
</protein>